<dbReference type="PANTHER" id="PTHR24223">
    <property type="entry name" value="ATP-BINDING CASSETTE SUB-FAMILY C"/>
    <property type="match status" value="1"/>
</dbReference>
<sequence length="1315" mass="146267">MPRSAVTYASTLRLVNFRCLMHLTILFFQSFFTCSVVDKGTEEQSPEEVHGVLSRVLFTWINPILFWGYTNVLVDIDLPPLSQDIKPDRIRYKMIQAWSSRGHPETYKSLPFALLKCVKSHFLAAILPRMFLTIFRYSQPILIQRSIRYIASYPKKANSSDGYWLLASAVGIYTGLAISTSIYGNCVNRLELATKSALVGLIHDHTMSLPSVSYDDGEATTLMSTDADGLVDIGTIVHETWAQVMEVIIGMILLASEVGWIWPLLLVLIYLCSHMSRFVAKHLRPFQKEWNNTTQSRIAATASMLGSMKVIKMLGFQHSLTRCIGDLRNQELRAAAKLRWVMVLYNASANALGIFSPAITLVIFAVMSKAQGHSLDTESAFTTMAILSMVTHPANMVMTIVPRAIAAFAGFDRIQTFLLRPSLRDTRERLPESTAHKSYRNSTSVDTRSPNPAIRVDQLRIGDQQPILDNINIEVASGSLCIISGITGSGKSTLLRAILGEVIPSRGTISTSAQRIAYCSQRPWLPSGSIKQVIHGYTVVFDNSPVDEIWYRKVTEACCLIRDFDSLPDGDETQIGSRGLKLSGGQRQRLALARAVFARCDIVLLDDTFSGLDGETEQTVFDHLLGPKGLLRHLKTTVVLVSNSSQYFQIAEHVVVLGDNKIMIQGDCQTMKTKAKAIAKFSSSKHDDEEHVLSQNYDRLRAQITARDEAEIDLSRQTGDSSLYRYYFSFIGFGKILALVATAFTYSFFITVPQYWLELWTGSKGTSTSFYVLGFLTFSMIAWISTSAQTWILLTQISPQSGSRIHQHLLKIITCAPLFYFSKTENGAILNRFSQDIQLIDKKLPLAVQTILVQEISKLFMQVILLFHSQKWLAFSLPVSMLLVYIIQKFYLRTSRQLRFLELESQAAVFSSYLESLEGLETIRSFGWSKAVMQHNTKCVDKSQRPEFLLRCLQRWLNLVLDLLAAAIAISVIALAVLSQEQISGAKVGVALNVMLVANTTLLKLVESWTTLEVSLGAVARLKTLEDMTPIEGGISSKLDPPDSWPSKGHVEFRNVTASYGPESLALRNISLNIPAGQRLVVCGRTGSGKSTLLATLLRLLELQSGTIEIDGVDIKNVTLDLLRQRCFITVSQDPLILLNETLRFNLDPESFVSDNVLIDCLRKVGLWPHLASGDSESDGLAATVINLTPIDEHQILDQKISQFKDLSVGQCQLLALSRALIKASSLRLAGIQPVIILDEVTSSLDLETESTIYRIIDEEFTDQGLTVIIVAHRLGVLTEHMRVGRDDVVFMADGVVGVDTSLQALNSDDVHDYL</sequence>
<dbReference type="Gene3D" id="3.40.50.300">
    <property type="entry name" value="P-loop containing nucleotide triphosphate hydrolases"/>
    <property type="match status" value="2"/>
</dbReference>
<feature type="transmembrane region" description="Helical" evidence="9">
    <location>
        <begin position="956"/>
        <end position="978"/>
    </location>
</feature>
<feature type="transmembrane region" description="Helical" evidence="9">
    <location>
        <begin position="163"/>
        <end position="183"/>
    </location>
</feature>
<dbReference type="GO" id="GO:0140359">
    <property type="term" value="F:ABC-type transporter activity"/>
    <property type="evidence" value="ECO:0007669"/>
    <property type="project" value="InterPro"/>
</dbReference>
<gene>
    <name evidence="12" type="ORF">RAG0_00633</name>
</gene>
<dbReference type="SMART" id="SM00382">
    <property type="entry name" value="AAA"/>
    <property type="match status" value="2"/>
</dbReference>
<evidence type="ECO:0000256" key="2">
    <source>
        <dbReference type="ARBA" id="ARBA00022448"/>
    </source>
</evidence>
<dbReference type="CDD" id="cd18580">
    <property type="entry name" value="ABC_6TM_ABCC_D2"/>
    <property type="match status" value="1"/>
</dbReference>
<feature type="transmembrane region" description="Helical" evidence="9">
    <location>
        <begin position="386"/>
        <end position="411"/>
    </location>
</feature>
<dbReference type="EMBL" id="FJUX01000002">
    <property type="protein sequence ID" value="CZS89220.1"/>
    <property type="molecule type" value="Genomic_DNA"/>
</dbReference>
<dbReference type="PROSITE" id="PS00211">
    <property type="entry name" value="ABC_TRANSPORTER_1"/>
    <property type="match status" value="2"/>
</dbReference>
<dbReference type="PANTHER" id="PTHR24223:SF345">
    <property type="entry name" value="ABC MULTIDRUG TRANSPORTER (EUROFUNG)"/>
    <property type="match status" value="1"/>
</dbReference>
<feature type="domain" description="ABC transmembrane type-1" evidence="11">
    <location>
        <begin position="130"/>
        <end position="406"/>
    </location>
</feature>
<dbReference type="GO" id="GO:0016020">
    <property type="term" value="C:membrane"/>
    <property type="evidence" value="ECO:0007669"/>
    <property type="project" value="UniProtKB-SubCell"/>
</dbReference>
<dbReference type="CDD" id="cd18579">
    <property type="entry name" value="ABC_6TM_ABCC_D1"/>
    <property type="match status" value="1"/>
</dbReference>
<dbReference type="SUPFAM" id="SSF52540">
    <property type="entry name" value="P-loop containing nucleoside triphosphate hydrolases"/>
    <property type="match status" value="2"/>
</dbReference>
<evidence type="ECO:0000256" key="9">
    <source>
        <dbReference type="SAM" id="Phobius"/>
    </source>
</evidence>
<dbReference type="Gene3D" id="1.20.1560.10">
    <property type="entry name" value="ABC transporter type 1, transmembrane domain"/>
    <property type="match status" value="2"/>
</dbReference>
<feature type="transmembrane region" description="Helical" evidence="9">
    <location>
        <begin position="770"/>
        <end position="794"/>
    </location>
</feature>
<evidence type="ECO:0000256" key="4">
    <source>
        <dbReference type="ARBA" id="ARBA00022741"/>
    </source>
</evidence>
<evidence type="ECO:0000256" key="8">
    <source>
        <dbReference type="SAM" id="MobiDB-lite"/>
    </source>
</evidence>
<keyword evidence="13" id="KW-1185">Reference proteome</keyword>
<keyword evidence="4" id="KW-0547">Nucleotide-binding</keyword>
<evidence type="ECO:0000256" key="5">
    <source>
        <dbReference type="ARBA" id="ARBA00022840"/>
    </source>
</evidence>
<feature type="domain" description="ABC transporter" evidence="10">
    <location>
        <begin position="453"/>
        <end position="684"/>
    </location>
</feature>
<dbReference type="CDD" id="cd03250">
    <property type="entry name" value="ABCC_MRP_domain1"/>
    <property type="match status" value="1"/>
</dbReference>
<evidence type="ECO:0000313" key="13">
    <source>
        <dbReference type="Proteomes" id="UP000178912"/>
    </source>
</evidence>
<name>A0A1E1JU67_9HELO</name>
<dbReference type="InterPro" id="IPR050173">
    <property type="entry name" value="ABC_transporter_C-like"/>
</dbReference>
<dbReference type="InterPro" id="IPR027417">
    <property type="entry name" value="P-loop_NTPase"/>
</dbReference>
<feature type="domain" description="ABC transmembrane type-1" evidence="11">
    <location>
        <begin position="736"/>
        <end position="1013"/>
    </location>
</feature>
<evidence type="ECO:0000256" key="7">
    <source>
        <dbReference type="ARBA" id="ARBA00023136"/>
    </source>
</evidence>
<dbReference type="PROSITE" id="PS50893">
    <property type="entry name" value="ABC_TRANSPORTER_2"/>
    <property type="match status" value="2"/>
</dbReference>
<dbReference type="InterPro" id="IPR011527">
    <property type="entry name" value="ABC1_TM_dom"/>
</dbReference>
<keyword evidence="5" id="KW-0067">ATP-binding</keyword>
<dbReference type="InterPro" id="IPR044746">
    <property type="entry name" value="ABCC_6TM_D1"/>
</dbReference>
<evidence type="ECO:0000256" key="6">
    <source>
        <dbReference type="ARBA" id="ARBA00022989"/>
    </source>
</evidence>
<comment type="subcellular location">
    <subcellularLocation>
        <location evidence="1">Membrane</location>
        <topology evidence="1">Multi-pass membrane protein</topology>
    </subcellularLocation>
</comment>
<feature type="transmembrane region" description="Helical" evidence="9">
    <location>
        <begin position="343"/>
        <end position="366"/>
    </location>
</feature>
<evidence type="ECO:0000259" key="11">
    <source>
        <dbReference type="PROSITE" id="PS50929"/>
    </source>
</evidence>
<dbReference type="InterPro" id="IPR003439">
    <property type="entry name" value="ABC_transporter-like_ATP-bd"/>
</dbReference>
<evidence type="ECO:0000256" key="3">
    <source>
        <dbReference type="ARBA" id="ARBA00022692"/>
    </source>
</evidence>
<feature type="region of interest" description="Disordered" evidence="8">
    <location>
        <begin position="429"/>
        <end position="448"/>
    </location>
</feature>
<dbReference type="InterPro" id="IPR044726">
    <property type="entry name" value="ABCC_6TM_D2"/>
</dbReference>
<dbReference type="Pfam" id="PF00664">
    <property type="entry name" value="ABC_membrane"/>
    <property type="match status" value="2"/>
</dbReference>
<dbReference type="Pfam" id="PF00005">
    <property type="entry name" value="ABC_tran"/>
    <property type="match status" value="2"/>
</dbReference>
<dbReference type="GO" id="GO:0016887">
    <property type="term" value="F:ATP hydrolysis activity"/>
    <property type="evidence" value="ECO:0007669"/>
    <property type="project" value="InterPro"/>
</dbReference>
<dbReference type="Proteomes" id="UP000178912">
    <property type="component" value="Unassembled WGS sequence"/>
</dbReference>
<evidence type="ECO:0000313" key="12">
    <source>
        <dbReference type="EMBL" id="CZS89220.1"/>
    </source>
</evidence>
<dbReference type="FunFam" id="1.20.1560.10:FF:000066">
    <property type="entry name" value="ABC multidrug transporter (Eurofung)"/>
    <property type="match status" value="1"/>
</dbReference>
<feature type="transmembrane region" description="Helical" evidence="9">
    <location>
        <begin position="247"/>
        <end position="271"/>
    </location>
</feature>
<keyword evidence="6 9" id="KW-1133">Transmembrane helix</keyword>
<dbReference type="OrthoDB" id="4139357at2759"/>
<evidence type="ECO:0000259" key="10">
    <source>
        <dbReference type="PROSITE" id="PS50893"/>
    </source>
</evidence>
<organism evidence="12 13">
    <name type="scientific">Rhynchosporium agropyri</name>
    <dbReference type="NCBI Taxonomy" id="914238"/>
    <lineage>
        <taxon>Eukaryota</taxon>
        <taxon>Fungi</taxon>
        <taxon>Dikarya</taxon>
        <taxon>Ascomycota</taxon>
        <taxon>Pezizomycotina</taxon>
        <taxon>Leotiomycetes</taxon>
        <taxon>Helotiales</taxon>
        <taxon>Ploettnerulaceae</taxon>
        <taxon>Rhynchosporium</taxon>
    </lineage>
</organism>
<keyword evidence="2" id="KW-0813">Transport</keyword>
<accession>A0A1E1JU67</accession>
<keyword evidence="7 9" id="KW-0472">Membrane</keyword>
<evidence type="ECO:0000256" key="1">
    <source>
        <dbReference type="ARBA" id="ARBA00004141"/>
    </source>
</evidence>
<dbReference type="PROSITE" id="PS50929">
    <property type="entry name" value="ABC_TM1F"/>
    <property type="match status" value="2"/>
</dbReference>
<dbReference type="GO" id="GO:0005524">
    <property type="term" value="F:ATP binding"/>
    <property type="evidence" value="ECO:0007669"/>
    <property type="project" value="UniProtKB-KW"/>
</dbReference>
<dbReference type="InterPro" id="IPR003593">
    <property type="entry name" value="AAA+_ATPase"/>
</dbReference>
<reference evidence="13" key="1">
    <citation type="submission" date="2016-03" db="EMBL/GenBank/DDBJ databases">
        <authorList>
            <person name="Guldener U."/>
        </authorList>
    </citation>
    <scope>NUCLEOTIDE SEQUENCE [LARGE SCALE GENOMIC DNA]</scope>
    <source>
        <strain evidence="13">04CH-RAC-A.6.1</strain>
    </source>
</reference>
<dbReference type="SUPFAM" id="SSF90123">
    <property type="entry name" value="ABC transporter transmembrane region"/>
    <property type="match status" value="2"/>
</dbReference>
<feature type="transmembrane region" description="Helical" evidence="9">
    <location>
        <begin position="726"/>
        <end position="750"/>
    </location>
</feature>
<protein>
    <submittedName>
        <fullName evidence="12">Related to multidrug resistance protein</fullName>
    </submittedName>
</protein>
<proteinExistence type="predicted"/>
<dbReference type="InterPro" id="IPR017871">
    <property type="entry name" value="ABC_transporter-like_CS"/>
</dbReference>
<dbReference type="InterPro" id="IPR036640">
    <property type="entry name" value="ABC1_TM_sf"/>
</dbReference>
<keyword evidence="3 9" id="KW-0812">Transmembrane</keyword>
<feature type="domain" description="ABC transporter" evidence="10">
    <location>
        <begin position="1051"/>
        <end position="1315"/>
    </location>
</feature>